<reference evidence="5 6" key="1">
    <citation type="submission" date="2019-06" db="EMBL/GenBank/DDBJ databases">
        <title>Sequencing the genomes of 1000 actinobacteria strains.</title>
        <authorList>
            <person name="Klenk H.-P."/>
        </authorList>
    </citation>
    <scope>NUCLEOTIDE SEQUENCE [LARGE SCALE GENOMIC DNA]</scope>
    <source>
        <strain evidence="5 6">DSM 45301</strain>
    </source>
</reference>
<comment type="caution">
    <text evidence="5">The sequence shown here is derived from an EMBL/GenBank/DDBJ whole genome shotgun (WGS) entry which is preliminary data.</text>
</comment>
<evidence type="ECO:0000256" key="2">
    <source>
        <dbReference type="ARBA" id="ARBA00022714"/>
    </source>
</evidence>
<dbReference type="InterPro" id="IPR017938">
    <property type="entry name" value="Riboflavin_synthase-like_b-brl"/>
</dbReference>
<dbReference type="InterPro" id="IPR050415">
    <property type="entry name" value="MRET"/>
</dbReference>
<dbReference type="PRINTS" id="PR00410">
    <property type="entry name" value="PHEHYDRXLASE"/>
</dbReference>
<evidence type="ECO:0000259" key="4">
    <source>
        <dbReference type="PROSITE" id="PS51384"/>
    </source>
</evidence>
<dbReference type="PROSITE" id="PS51384">
    <property type="entry name" value="FAD_FR"/>
    <property type="match status" value="1"/>
</dbReference>
<dbReference type="InterPro" id="IPR039261">
    <property type="entry name" value="FNR_nucleotide-bd"/>
</dbReference>
<protein>
    <submittedName>
        <fullName evidence="5">Ferredoxin-NADP reductase</fullName>
    </submittedName>
</protein>
<dbReference type="SUPFAM" id="SSF52343">
    <property type="entry name" value="Ferredoxin reductase-like, C-terminal NADP-linked domain"/>
    <property type="match status" value="1"/>
</dbReference>
<dbReference type="AlphaFoldDB" id="A0A543D1H3"/>
<dbReference type="InterPro" id="IPR017927">
    <property type="entry name" value="FAD-bd_FR_type"/>
</dbReference>
<evidence type="ECO:0000313" key="5">
    <source>
        <dbReference type="EMBL" id="TQM03193.1"/>
    </source>
</evidence>
<dbReference type="GO" id="GO:0016491">
    <property type="term" value="F:oxidoreductase activity"/>
    <property type="evidence" value="ECO:0007669"/>
    <property type="project" value="InterPro"/>
</dbReference>
<feature type="domain" description="FAD-binding FR-type" evidence="4">
    <location>
        <begin position="14"/>
        <end position="116"/>
    </location>
</feature>
<dbReference type="Pfam" id="PF00970">
    <property type="entry name" value="FAD_binding_6"/>
    <property type="match status" value="1"/>
</dbReference>
<evidence type="ECO:0000313" key="6">
    <source>
        <dbReference type="Proteomes" id="UP000315677"/>
    </source>
</evidence>
<dbReference type="PANTHER" id="PTHR47354">
    <property type="entry name" value="NADH OXIDOREDUCTASE HCR"/>
    <property type="match status" value="1"/>
</dbReference>
<organism evidence="5 6">
    <name type="scientific">Pseudonocardia kunmingensis</name>
    <dbReference type="NCBI Taxonomy" id="630975"/>
    <lineage>
        <taxon>Bacteria</taxon>
        <taxon>Bacillati</taxon>
        <taxon>Actinomycetota</taxon>
        <taxon>Actinomycetes</taxon>
        <taxon>Pseudonocardiales</taxon>
        <taxon>Pseudonocardiaceae</taxon>
        <taxon>Pseudonocardia</taxon>
    </lineage>
</organism>
<keyword evidence="6" id="KW-1185">Reference proteome</keyword>
<dbReference type="SUPFAM" id="SSF63380">
    <property type="entry name" value="Riboflavin synthase domain-like"/>
    <property type="match status" value="1"/>
</dbReference>
<evidence type="ECO:0000256" key="1">
    <source>
        <dbReference type="ARBA" id="ARBA00001974"/>
    </source>
</evidence>
<accession>A0A543D1H3</accession>
<dbReference type="OrthoDB" id="5179582at2"/>
<dbReference type="Proteomes" id="UP000315677">
    <property type="component" value="Unassembled WGS sequence"/>
</dbReference>
<sequence>MTATPGGTTHRRTLRWQAARVVAVHDETPRARTFRLVLTEPRPHLPGQYYVVRLTAEDGYTASRDYSVASAPDESGEIELTVERLDDGEVSEFLHEVVVPGDELEVRGPIGGFFAWDGAGPALLVGGGSGVVPLMAMLRHARRTGRADLVRLVVSARSPADLYYADELPGPEATVVYTRQAPPDAGRAAGRLALADVAPLVRGGETAYVCGSTGFADAATSVLLEAGVPVDSIRVERFGPSG</sequence>
<gene>
    <name evidence="5" type="ORF">FB558_7844</name>
</gene>
<dbReference type="Pfam" id="PF00175">
    <property type="entry name" value="NAD_binding_1"/>
    <property type="match status" value="1"/>
</dbReference>
<dbReference type="RefSeq" id="WP_142063156.1">
    <property type="nucleotide sequence ID" value="NZ_VFPA01000006.1"/>
</dbReference>
<dbReference type="GO" id="GO:0051537">
    <property type="term" value="F:2 iron, 2 sulfur cluster binding"/>
    <property type="evidence" value="ECO:0007669"/>
    <property type="project" value="UniProtKB-KW"/>
</dbReference>
<name>A0A543D1H3_9PSEU</name>
<keyword evidence="3" id="KW-0411">Iron-sulfur</keyword>
<evidence type="ECO:0000256" key="3">
    <source>
        <dbReference type="ARBA" id="ARBA00023014"/>
    </source>
</evidence>
<dbReference type="PANTHER" id="PTHR47354:SF5">
    <property type="entry name" value="PROTEIN RFBI"/>
    <property type="match status" value="1"/>
</dbReference>
<dbReference type="Gene3D" id="3.40.50.80">
    <property type="entry name" value="Nucleotide-binding domain of ferredoxin-NADP reductase (FNR) module"/>
    <property type="match status" value="1"/>
</dbReference>
<dbReference type="InterPro" id="IPR001433">
    <property type="entry name" value="OxRdtase_FAD/NAD-bd"/>
</dbReference>
<dbReference type="InterPro" id="IPR008333">
    <property type="entry name" value="Cbr1-like_FAD-bd_dom"/>
</dbReference>
<keyword evidence="2" id="KW-0001">2Fe-2S</keyword>
<keyword evidence="2" id="KW-0408">Iron</keyword>
<keyword evidence="2" id="KW-0479">Metal-binding</keyword>
<comment type="cofactor">
    <cofactor evidence="1">
        <name>FAD</name>
        <dbReference type="ChEBI" id="CHEBI:57692"/>
    </cofactor>
</comment>
<dbReference type="CDD" id="cd06217">
    <property type="entry name" value="FNR_iron_sulfur_binding_3"/>
    <property type="match status" value="1"/>
</dbReference>
<proteinExistence type="predicted"/>
<dbReference type="Gene3D" id="2.40.30.10">
    <property type="entry name" value="Translation factors"/>
    <property type="match status" value="1"/>
</dbReference>
<dbReference type="EMBL" id="VFPA01000006">
    <property type="protein sequence ID" value="TQM03193.1"/>
    <property type="molecule type" value="Genomic_DNA"/>
</dbReference>